<evidence type="ECO:0000313" key="3">
    <source>
        <dbReference type="Proteomes" id="UP000596661"/>
    </source>
</evidence>
<proteinExistence type="predicted"/>
<sequence>MKKFKEIQNKAHSAILLSLGDEVLREVSSVETAVGLWKKLASIYLKKSLANKLYLKKKLYTMRMDETKDLRIGTVRIKFHDDQVMKGSLVVMKGELKNGIYYLKGKTITGENDMVVRGPDMESTRLWHLRLGHVSERGMSELEKQGILQGKLGEKLDFCDDCVYGFYQLKGIDRHKTVVKNQEQNRLAERMNKTIGKSEMHAEGCWP</sequence>
<dbReference type="Proteomes" id="UP000596661">
    <property type="component" value="Chromosome 7"/>
</dbReference>
<dbReference type="EnsemblPlants" id="evm.model.07.815">
    <property type="protein sequence ID" value="cds.evm.model.07.815"/>
    <property type="gene ID" value="evm.TU.07.815"/>
</dbReference>
<feature type="domain" description="GAG-pre-integrase" evidence="1">
    <location>
        <begin position="99"/>
        <end position="165"/>
    </location>
</feature>
<reference evidence="2" key="1">
    <citation type="submission" date="2018-11" db="EMBL/GenBank/DDBJ databases">
        <authorList>
            <person name="Grassa J C."/>
        </authorList>
    </citation>
    <scope>NUCLEOTIDE SEQUENCE [LARGE SCALE GENOMIC DNA]</scope>
</reference>
<protein>
    <recommendedName>
        <fullName evidence="1">GAG-pre-integrase domain-containing protein</fullName>
    </recommendedName>
</protein>
<accession>A0A803Q6K9</accession>
<evidence type="ECO:0000313" key="2">
    <source>
        <dbReference type="EnsemblPlants" id="cds.evm.model.07.815"/>
    </source>
</evidence>
<organism evidence="2 3">
    <name type="scientific">Cannabis sativa</name>
    <name type="common">Hemp</name>
    <name type="synonym">Marijuana</name>
    <dbReference type="NCBI Taxonomy" id="3483"/>
    <lineage>
        <taxon>Eukaryota</taxon>
        <taxon>Viridiplantae</taxon>
        <taxon>Streptophyta</taxon>
        <taxon>Embryophyta</taxon>
        <taxon>Tracheophyta</taxon>
        <taxon>Spermatophyta</taxon>
        <taxon>Magnoliopsida</taxon>
        <taxon>eudicotyledons</taxon>
        <taxon>Gunneridae</taxon>
        <taxon>Pentapetalae</taxon>
        <taxon>rosids</taxon>
        <taxon>fabids</taxon>
        <taxon>Rosales</taxon>
        <taxon>Cannabaceae</taxon>
        <taxon>Cannabis</taxon>
    </lineage>
</organism>
<reference evidence="2" key="2">
    <citation type="submission" date="2021-03" db="UniProtKB">
        <authorList>
            <consortium name="EnsemblPlants"/>
        </authorList>
    </citation>
    <scope>IDENTIFICATION</scope>
</reference>
<dbReference type="Gramene" id="evm.model.07.815">
    <property type="protein sequence ID" value="cds.evm.model.07.815"/>
    <property type="gene ID" value="evm.TU.07.815"/>
</dbReference>
<dbReference type="Pfam" id="PF14223">
    <property type="entry name" value="Retrotran_gag_2"/>
    <property type="match status" value="1"/>
</dbReference>
<keyword evidence="3" id="KW-1185">Reference proteome</keyword>
<dbReference type="AlphaFoldDB" id="A0A803Q6K9"/>
<dbReference type="InterPro" id="IPR025724">
    <property type="entry name" value="GAG-pre-integrase_dom"/>
</dbReference>
<dbReference type="EMBL" id="UZAU01000649">
    <property type="status" value="NOT_ANNOTATED_CDS"/>
    <property type="molecule type" value="Genomic_DNA"/>
</dbReference>
<dbReference type="Pfam" id="PF13976">
    <property type="entry name" value="gag_pre-integrs"/>
    <property type="match status" value="1"/>
</dbReference>
<evidence type="ECO:0000259" key="1">
    <source>
        <dbReference type="Pfam" id="PF13976"/>
    </source>
</evidence>
<name>A0A803Q6K9_CANSA</name>